<reference evidence="9 10" key="2">
    <citation type="journal article" date="2017" name="Sci. Rep.">
        <title>Ant-infecting Ophiocordyceps genomes reveal a high diversity of potential behavioral manipulation genes and a possible major role for enterotoxins.</title>
        <authorList>
            <person name="de Bekker C."/>
            <person name="Ohm R.A."/>
            <person name="Evans H.C."/>
            <person name="Brachmann A."/>
            <person name="Hughes D.P."/>
        </authorList>
    </citation>
    <scope>NUCLEOTIDE SEQUENCE [LARGE SCALE GENOMIC DNA]</scope>
    <source>
        <strain evidence="9 10">SC16a</strain>
    </source>
</reference>
<feature type="compositionally biased region" description="Low complexity" evidence="7">
    <location>
        <begin position="163"/>
        <end position="193"/>
    </location>
</feature>
<feature type="compositionally biased region" description="Low complexity" evidence="7">
    <location>
        <begin position="342"/>
        <end position="374"/>
    </location>
</feature>
<keyword evidence="10" id="KW-1185">Reference proteome</keyword>
<feature type="domain" description="Cell wall mannoprotein PIR1-like C-terminal" evidence="8">
    <location>
        <begin position="81"/>
        <end position="154"/>
    </location>
</feature>
<evidence type="ECO:0000313" key="10">
    <source>
        <dbReference type="Proteomes" id="UP000037136"/>
    </source>
</evidence>
<reference evidence="9 10" key="1">
    <citation type="journal article" date="2015" name="BMC Genomics">
        <title>Gene expression during zombie ant biting behavior reflects the complexity underlying fungal parasitic behavioral manipulation.</title>
        <authorList>
            <person name="de Bekker C."/>
            <person name="Ohm R.A."/>
            <person name="Loreto R.G."/>
            <person name="Sebastian A."/>
            <person name="Albert I."/>
            <person name="Merrow M."/>
            <person name="Brachmann A."/>
            <person name="Hughes D.P."/>
        </authorList>
    </citation>
    <scope>NUCLEOTIDE SEQUENCE [LARGE SCALE GENOMIC DNA]</scope>
    <source>
        <strain evidence="9 10">SC16a</strain>
    </source>
</reference>
<keyword evidence="5" id="KW-0677">Repeat</keyword>
<dbReference type="InterPro" id="IPR054508">
    <property type="entry name" value="PIR1-like_C"/>
</dbReference>
<feature type="compositionally biased region" description="Polar residues" evidence="7">
    <location>
        <begin position="218"/>
        <end position="228"/>
    </location>
</feature>
<feature type="region of interest" description="Disordered" evidence="7">
    <location>
        <begin position="163"/>
        <end position="388"/>
    </location>
</feature>
<dbReference type="OrthoDB" id="5415592at2759"/>
<evidence type="ECO:0000259" key="8">
    <source>
        <dbReference type="Pfam" id="PF22799"/>
    </source>
</evidence>
<proteinExistence type="inferred from homology"/>
<evidence type="ECO:0000256" key="6">
    <source>
        <dbReference type="ARBA" id="ARBA00038219"/>
    </source>
</evidence>
<dbReference type="InterPro" id="IPR000420">
    <property type="entry name" value="Yeast_PIR_rpt"/>
</dbReference>
<evidence type="ECO:0000313" key="9">
    <source>
        <dbReference type="EMBL" id="PFH57104.1"/>
    </source>
</evidence>
<comment type="caution">
    <text evidence="9">The sequence shown here is derived from an EMBL/GenBank/DDBJ whole genome shotgun (WGS) entry which is preliminary data.</text>
</comment>
<gene>
    <name evidence="9" type="ORF">XA68_15511</name>
</gene>
<keyword evidence="3" id="KW-0964">Secreted</keyword>
<evidence type="ECO:0000256" key="3">
    <source>
        <dbReference type="ARBA" id="ARBA00022525"/>
    </source>
</evidence>
<feature type="compositionally biased region" description="Low complexity" evidence="7">
    <location>
        <begin position="288"/>
        <end position="316"/>
    </location>
</feature>
<evidence type="ECO:0000256" key="4">
    <source>
        <dbReference type="ARBA" id="ARBA00022729"/>
    </source>
</evidence>
<sequence>MKYNSLVLIGLAARSSASPQADSGAVTAKIAPQGGILEGCQTTYPGRFQVRTQRLSDQPLVNQQPQACGADKSLVMTLNGGVLTDGKSRTGYVASNYQFQFDGPPQSGSIYTAGFSLCGNGSLALGSSAVFYQCLSGSFYNLYDRNWAAQCEPILMMAVPCSDGSGSGSAADIGAGDAASSSSQSPGTISQIGDGQPQAPVQPQTPNQPGQAPEQPVQAPNQPGQTPDQPGQAPNQPGQAPEQPGQGPNQPQSPVQPGAPVVSQIGDGQPQAPVQPPAPVVSEINDGQPEAPAQPQTPAQPQAPTQPQAPDQPQAPVVSEINDGQPEAPVGNAPPAETPATGQTPGGQSPSEGGSPSQESSAPSATSAAPSSGQDNTQAPEATKPAYEVSQGMQNAASGIATALVFAMAGSFLFL</sequence>
<dbReference type="GO" id="GO:0009277">
    <property type="term" value="C:fungal-type cell wall"/>
    <property type="evidence" value="ECO:0007669"/>
    <property type="project" value="TreeGrafter"/>
</dbReference>
<dbReference type="PANTHER" id="PTHR47254:SF1">
    <property type="entry name" value="CELL WALL MANNOPROTEIN CIS3-RELATED"/>
    <property type="match status" value="1"/>
</dbReference>
<evidence type="ECO:0000256" key="1">
    <source>
        <dbReference type="ARBA" id="ARBA00004191"/>
    </source>
</evidence>
<dbReference type="STRING" id="268505.A0A2A9P7B2"/>
<dbReference type="PANTHER" id="PTHR47254">
    <property type="entry name" value="CELL WALL MANNOPROTEIN CIS3-RELATED"/>
    <property type="match status" value="1"/>
</dbReference>
<dbReference type="EMBL" id="LAZP02000456">
    <property type="protein sequence ID" value="PFH57104.1"/>
    <property type="molecule type" value="Genomic_DNA"/>
</dbReference>
<dbReference type="InterPro" id="IPR051153">
    <property type="entry name" value="Yeast_CWMannoprotein_PIR"/>
</dbReference>
<evidence type="ECO:0000256" key="2">
    <source>
        <dbReference type="ARBA" id="ARBA00022512"/>
    </source>
</evidence>
<name>A0A2A9P7B2_OPHUN</name>
<protein>
    <recommendedName>
        <fullName evidence="8">Cell wall mannoprotein PIR1-like C-terminal domain-containing protein</fullName>
    </recommendedName>
</protein>
<keyword evidence="2" id="KW-0134">Cell wall</keyword>
<comment type="subcellular location">
    <subcellularLocation>
        <location evidence="1">Secreted</location>
        <location evidence="1">Cell wall</location>
    </subcellularLocation>
</comment>
<evidence type="ECO:0000256" key="5">
    <source>
        <dbReference type="ARBA" id="ARBA00022737"/>
    </source>
</evidence>
<dbReference type="Pfam" id="PF22799">
    <property type="entry name" value="PIR1-like_C"/>
    <property type="match status" value="1"/>
</dbReference>
<organism evidence="9 10">
    <name type="scientific">Ophiocordyceps unilateralis</name>
    <name type="common">Zombie-ant fungus</name>
    <name type="synonym">Torrubia unilateralis</name>
    <dbReference type="NCBI Taxonomy" id="268505"/>
    <lineage>
        <taxon>Eukaryota</taxon>
        <taxon>Fungi</taxon>
        <taxon>Dikarya</taxon>
        <taxon>Ascomycota</taxon>
        <taxon>Pezizomycotina</taxon>
        <taxon>Sordariomycetes</taxon>
        <taxon>Hypocreomycetidae</taxon>
        <taxon>Hypocreales</taxon>
        <taxon>Ophiocordycipitaceae</taxon>
        <taxon>Ophiocordyceps</taxon>
    </lineage>
</organism>
<feature type="compositionally biased region" description="Polar residues" evidence="7">
    <location>
        <begin position="199"/>
        <end position="210"/>
    </location>
</feature>
<evidence type="ECO:0000256" key="7">
    <source>
        <dbReference type="SAM" id="MobiDB-lite"/>
    </source>
</evidence>
<keyword evidence="4" id="KW-0732">Signal</keyword>
<dbReference type="AlphaFoldDB" id="A0A2A9P7B2"/>
<comment type="similarity">
    <text evidence="6">Belongs to the PIR protein family.</text>
</comment>
<feature type="compositionally biased region" description="Low complexity" evidence="7">
    <location>
        <begin position="229"/>
        <end position="258"/>
    </location>
</feature>
<accession>A0A2A9P7B2</accession>
<dbReference type="Proteomes" id="UP000037136">
    <property type="component" value="Unassembled WGS sequence"/>
</dbReference>
<dbReference type="Pfam" id="PF00399">
    <property type="entry name" value="PIR"/>
    <property type="match status" value="1"/>
</dbReference>
<dbReference type="GO" id="GO:0031505">
    <property type="term" value="P:fungal-type cell wall organization"/>
    <property type="evidence" value="ECO:0007669"/>
    <property type="project" value="UniProtKB-ARBA"/>
</dbReference>
<dbReference type="GO" id="GO:0005199">
    <property type="term" value="F:structural constituent of cell wall"/>
    <property type="evidence" value="ECO:0007669"/>
    <property type="project" value="InterPro"/>
</dbReference>